<name>A0A0K2SNY7_LIMPI</name>
<dbReference type="Pfam" id="PF02274">
    <property type="entry name" value="ADI"/>
    <property type="match status" value="1"/>
</dbReference>
<dbReference type="InterPro" id="IPR003876">
    <property type="entry name" value="Arg_deiminase"/>
</dbReference>
<proteinExistence type="inferred from homology"/>
<dbReference type="RefSeq" id="WP_068139050.1">
    <property type="nucleotide sequence ID" value="NZ_AP014924.1"/>
</dbReference>
<dbReference type="Gene3D" id="1.10.3930.10">
    <property type="entry name" value="Arginine deiminase"/>
    <property type="match status" value="1"/>
</dbReference>
<dbReference type="PRINTS" id="PR01466">
    <property type="entry name" value="ARGDEIMINASE"/>
</dbReference>
<dbReference type="PATRIC" id="fig|1555112.3.peg.2754"/>
<dbReference type="PANTHER" id="PTHR47271:SF2">
    <property type="entry name" value="ARGININE DEIMINASE"/>
    <property type="match status" value="1"/>
</dbReference>
<comment type="pathway">
    <text evidence="1">Amino-acid degradation; L-arginine degradation via ADI pathway; carbamoyl phosphate from L-arginine: step 1/2.</text>
</comment>
<dbReference type="AlphaFoldDB" id="A0A0K2SNY7"/>
<evidence type="ECO:0000256" key="7">
    <source>
        <dbReference type="PIRSR" id="PIRSR006356-1"/>
    </source>
</evidence>
<dbReference type="EC" id="3.5.3.6" evidence="3"/>
<dbReference type="GO" id="GO:0019546">
    <property type="term" value="P:L-arginine deiminase pathway"/>
    <property type="evidence" value="ECO:0007669"/>
    <property type="project" value="TreeGrafter"/>
</dbReference>
<dbReference type="PIRSF" id="PIRSF006356">
    <property type="entry name" value="Arg_deiminase"/>
    <property type="match status" value="1"/>
</dbReference>
<organism evidence="8 9">
    <name type="scientific">Limnochorda pilosa</name>
    <dbReference type="NCBI Taxonomy" id="1555112"/>
    <lineage>
        <taxon>Bacteria</taxon>
        <taxon>Bacillati</taxon>
        <taxon>Bacillota</taxon>
        <taxon>Limnochordia</taxon>
        <taxon>Limnochordales</taxon>
        <taxon>Limnochordaceae</taxon>
        <taxon>Limnochorda</taxon>
    </lineage>
</organism>
<reference evidence="9" key="2">
    <citation type="journal article" date="2016" name="Int. J. Syst. Evol. Microbiol.">
        <title>Complete genome sequence and cell structure of Limnochorda pilosa, a Gram-negative spore-former within the phylum Firmicutes.</title>
        <authorList>
            <person name="Watanabe M."/>
            <person name="Kojima H."/>
            <person name="Fukui M."/>
        </authorList>
    </citation>
    <scope>NUCLEOTIDE SEQUENCE [LARGE SCALE GENOMIC DNA]</scope>
    <source>
        <strain evidence="9">HC45</strain>
    </source>
</reference>
<dbReference type="Proteomes" id="UP000065807">
    <property type="component" value="Chromosome"/>
</dbReference>
<comment type="similarity">
    <text evidence="2">Belongs to the arginine deiminase family.</text>
</comment>
<accession>A0A0K2SNY7</accession>
<evidence type="ECO:0000313" key="8">
    <source>
        <dbReference type="EMBL" id="BAS28544.1"/>
    </source>
</evidence>
<dbReference type="OrthoDB" id="9807502at2"/>
<comment type="catalytic activity">
    <reaction evidence="6">
        <text>L-arginine + H2O = L-citrulline + NH4(+)</text>
        <dbReference type="Rhea" id="RHEA:19597"/>
        <dbReference type="ChEBI" id="CHEBI:15377"/>
        <dbReference type="ChEBI" id="CHEBI:28938"/>
        <dbReference type="ChEBI" id="CHEBI:32682"/>
        <dbReference type="ChEBI" id="CHEBI:57743"/>
        <dbReference type="EC" id="3.5.3.6"/>
    </reaction>
</comment>
<dbReference type="KEGG" id="lpil:LIP_2714"/>
<keyword evidence="5" id="KW-0378">Hydrolase</keyword>
<evidence type="ECO:0000256" key="5">
    <source>
        <dbReference type="ARBA" id="ARBA00022801"/>
    </source>
</evidence>
<protein>
    <recommendedName>
        <fullName evidence="3">arginine deiminase</fullName>
        <ecNumber evidence="3">3.5.3.6</ecNumber>
    </recommendedName>
</protein>
<keyword evidence="9" id="KW-1185">Reference proteome</keyword>
<dbReference type="GO" id="GO:0016990">
    <property type="term" value="F:arginine deiminase activity"/>
    <property type="evidence" value="ECO:0007669"/>
    <property type="project" value="UniProtKB-EC"/>
</dbReference>
<evidence type="ECO:0000256" key="4">
    <source>
        <dbReference type="ARBA" id="ARBA00022503"/>
    </source>
</evidence>
<dbReference type="EMBL" id="AP014924">
    <property type="protein sequence ID" value="BAS28544.1"/>
    <property type="molecule type" value="Genomic_DNA"/>
</dbReference>
<sequence>MKVESEVGRLQAVLLHRPGPELENLVPRDLERLLFEEIPWLPQARREHAGFARQLEALGVHVYYVEDLLRDLARDPELREEMVESQLEASRLRRDPARAAVRRCLLEEVPPEELPDRLIAGITKEAVRRWKQTPSLSDLTAPLNPFYLDPLPSMYFTRDHGAMIGPNLLVSQMTHRARRRETAFLRTLLRHHPLFQGVKAWWEEPLPTGIEGGDILAVAPSALVLGLSERTSEAAIEVVAERLFAAGALREILVLQIPSRRAFMHLDTVFTMVDRERFLIYPGIEERLRLFRLAFDDGRVRAEETTDLARSLARLVGVDRVELLRSGGDDPITAAREQWADSTNVLAVAPGQVIAYDRNEATNRTLQRAGIEVLEIEGSELVRGRGGPRCMSLPLDRLPLG</sequence>
<evidence type="ECO:0000256" key="1">
    <source>
        <dbReference type="ARBA" id="ARBA00005213"/>
    </source>
</evidence>
<keyword evidence="4" id="KW-0056">Arginine metabolism</keyword>
<evidence type="ECO:0000256" key="6">
    <source>
        <dbReference type="ARBA" id="ARBA00049429"/>
    </source>
</evidence>
<gene>
    <name evidence="8" type="ORF">LIP_2714</name>
</gene>
<dbReference type="Gene3D" id="3.75.10.10">
    <property type="entry name" value="L-arginine/glycine Amidinotransferase, Chain A"/>
    <property type="match status" value="1"/>
</dbReference>
<dbReference type="SUPFAM" id="SSF55909">
    <property type="entry name" value="Pentein"/>
    <property type="match status" value="1"/>
</dbReference>
<reference evidence="9" key="1">
    <citation type="submission" date="2015-07" db="EMBL/GenBank/DDBJ databases">
        <title>Complete genome sequence and phylogenetic analysis of Limnochorda pilosa.</title>
        <authorList>
            <person name="Watanabe M."/>
            <person name="Kojima H."/>
            <person name="Fukui M."/>
        </authorList>
    </citation>
    <scope>NUCLEOTIDE SEQUENCE [LARGE SCALE GENOMIC DNA]</scope>
    <source>
        <strain evidence="9">HC45</strain>
    </source>
</reference>
<feature type="active site" description="Amidino-cysteine intermediate" evidence="7">
    <location>
        <position position="390"/>
    </location>
</feature>
<dbReference type="PANTHER" id="PTHR47271">
    <property type="entry name" value="ARGININE DEIMINASE"/>
    <property type="match status" value="1"/>
</dbReference>
<dbReference type="NCBIfam" id="NF002381">
    <property type="entry name" value="PRK01388.1"/>
    <property type="match status" value="1"/>
</dbReference>
<dbReference type="STRING" id="1555112.LIP_2714"/>
<evidence type="ECO:0000256" key="2">
    <source>
        <dbReference type="ARBA" id="ARBA00010206"/>
    </source>
</evidence>
<evidence type="ECO:0000313" key="9">
    <source>
        <dbReference type="Proteomes" id="UP000065807"/>
    </source>
</evidence>
<dbReference type="UniPathway" id="UPA00254">
    <property type="reaction ID" value="UER00364"/>
</dbReference>
<evidence type="ECO:0000256" key="3">
    <source>
        <dbReference type="ARBA" id="ARBA00012171"/>
    </source>
</evidence>